<dbReference type="InterPro" id="IPR010064">
    <property type="entry name" value="HK97-gp10_tail"/>
</dbReference>
<dbReference type="RefSeq" id="WP_120190022.1">
    <property type="nucleotide sequence ID" value="NZ_MCHY01000009.1"/>
</dbReference>
<organism evidence="1 2">
    <name type="scientific">Ammoniphilus oxalaticus</name>
    <dbReference type="NCBI Taxonomy" id="66863"/>
    <lineage>
        <taxon>Bacteria</taxon>
        <taxon>Bacillati</taxon>
        <taxon>Bacillota</taxon>
        <taxon>Bacilli</taxon>
        <taxon>Bacillales</taxon>
        <taxon>Paenibacillaceae</taxon>
        <taxon>Aneurinibacillus group</taxon>
        <taxon>Ammoniphilus</taxon>
    </lineage>
</organism>
<comment type="caution">
    <text evidence="1">The sequence shown here is derived from an EMBL/GenBank/DDBJ whole genome shotgun (WGS) entry which is preliminary data.</text>
</comment>
<dbReference type="Pfam" id="PF04883">
    <property type="entry name" value="HK97-gp10_like"/>
    <property type="match status" value="1"/>
</dbReference>
<dbReference type="AlphaFoldDB" id="A0A419SFJ0"/>
<evidence type="ECO:0000313" key="2">
    <source>
        <dbReference type="Proteomes" id="UP000284219"/>
    </source>
</evidence>
<protein>
    <recommendedName>
        <fullName evidence="3">HK97 gp10 family phage protein</fullName>
    </recommendedName>
</protein>
<keyword evidence="2" id="KW-1185">Reference proteome</keyword>
<name>A0A419SFJ0_9BACL</name>
<reference evidence="1 2" key="1">
    <citation type="submission" date="2016-08" db="EMBL/GenBank/DDBJ databases">
        <title>Novel Firmicute Genomes.</title>
        <authorList>
            <person name="Poppleton D.I."/>
            <person name="Gribaldo S."/>
        </authorList>
    </citation>
    <scope>NUCLEOTIDE SEQUENCE [LARGE SCALE GENOMIC DNA]</scope>
    <source>
        <strain evidence="1 2">RAOx-1</strain>
    </source>
</reference>
<dbReference type="Proteomes" id="UP000284219">
    <property type="component" value="Unassembled WGS sequence"/>
</dbReference>
<proteinExistence type="predicted"/>
<gene>
    <name evidence="1" type="ORF">BEP19_09830</name>
</gene>
<sequence length="132" mass="15358">MGFEYSEVVKLKEKMLEFRIAAGKAQDRVANRIAQLALRKVKLMTPVDTGNLRNTWKSDVVKKGDTYIIVIYNQTEYASFVEKGHRKVVAGKTVGWVEGKFMLKLTEEEMQRIAPNMWEKEIEKEMRRIFGN</sequence>
<dbReference type="OrthoDB" id="1850874at2"/>
<evidence type="ECO:0000313" key="1">
    <source>
        <dbReference type="EMBL" id="RKD22551.1"/>
    </source>
</evidence>
<accession>A0A419SFJ0</accession>
<dbReference type="EMBL" id="MCHY01000009">
    <property type="protein sequence ID" value="RKD22551.1"/>
    <property type="molecule type" value="Genomic_DNA"/>
</dbReference>
<evidence type="ECO:0008006" key="3">
    <source>
        <dbReference type="Google" id="ProtNLM"/>
    </source>
</evidence>